<evidence type="ECO:0000256" key="1">
    <source>
        <dbReference type="ARBA" id="ARBA00010088"/>
    </source>
</evidence>
<name>A0A163CCD0_DIDRA</name>
<protein>
    <submittedName>
        <fullName evidence="4">Cis-stilbene-oxide hydrolase</fullName>
    </submittedName>
</protein>
<dbReference type="InterPro" id="IPR000639">
    <property type="entry name" value="Epox_hydrolase-like"/>
</dbReference>
<reference evidence="4 5" key="1">
    <citation type="journal article" date="2016" name="Sci. Rep.">
        <title>Draft genome sequencing and secretome analysis of fungal phytopathogen Ascochyta rabiei provides insight into the necrotrophic effector repertoire.</title>
        <authorList>
            <person name="Verma S."/>
            <person name="Gazara R.K."/>
            <person name="Nizam S."/>
            <person name="Parween S."/>
            <person name="Chattopadhyay D."/>
            <person name="Verma P.K."/>
        </authorList>
    </citation>
    <scope>NUCLEOTIDE SEQUENCE [LARGE SCALE GENOMIC DNA]</scope>
    <source>
        <strain evidence="4 5">ArDII</strain>
    </source>
</reference>
<dbReference type="GO" id="GO:0004301">
    <property type="term" value="F:epoxide hydrolase activity"/>
    <property type="evidence" value="ECO:0007669"/>
    <property type="project" value="TreeGrafter"/>
</dbReference>
<dbReference type="InterPro" id="IPR010497">
    <property type="entry name" value="Epoxide_hydro_N"/>
</dbReference>
<keyword evidence="5" id="KW-1185">Reference proteome</keyword>
<dbReference type="PIRSF" id="PIRSF001112">
    <property type="entry name" value="Epoxide_hydrolase"/>
    <property type="match status" value="1"/>
</dbReference>
<dbReference type="Pfam" id="PF06441">
    <property type="entry name" value="EHN"/>
    <property type="match status" value="1"/>
</dbReference>
<dbReference type="OrthoDB" id="7130006at2759"/>
<dbReference type="PANTHER" id="PTHR21661:SF35">
    <property type="entry name" value="EPOXIDE HYDROLASE"/>
    <property type="match status" value="1"/>
</dbReference>
<dbReference type="AlphaFoldDB" id="A0A163CCD0"/>
<gene>
    <name evidence="4" type="ORF">ST47_g6490</name>
</gene>
<dbReference type="EMBL" id="JYNV01000216">
    <property type="protein sequence ID" value="KZM22360.1"/>
    <property type="molecule type" value="Genomic_DNA"/>
</dbReference>
<dbReference type="PANTHER" id="PTHR21661">
    <property type="entry name" value="EPOXIDE HYDROLASE 1-RELATED"/>
    <property type="match status" value="1"/>
</dbReference>
<organism evidence="4 5">
    <name type="scientific">Didymella rabiei</name>
    <name type="common">Chickpea ascochyta blight fungus</name>
    <name type="synonym">Mycosphaerella rabiei</name>
    <dbReference type="NCBI Taxonomy" id="5454"/>
    <lineage>
        <taxon>Eukaryota</taxon>
        <taxon>Fungi</taxon>
        <taxon>Dikarya</taxon>
        <taxon>Ascomycota</taxon>
        <taxon>Pezizomycotina</taxon>
        <taxon>Dothideomycetes</taxon>
        <taxon>Pleosporomycetidae</taxon>
        <taxon>Pleosporales</taxon>
        <taxon>Pleosporineae</taxon>
        <taxon>Didymellaceae</taxon>
        <taxon>Ascochyta</taxon>
    </lineage>
</organism>
<dbReference type="STRING" id="5454.A0A163CCD0"/>
<keyword evidence="2" id="KW-0058">Aromatic hydrocarbons catabolism</keyword>
<proteinExistence type="inferred from homology"/>
<dbReference type="InterPro" id="IPR029058">
    <property type="entry name" value="AB_hydrolase_fold"/>
</dbReference>
<dbReference type="PRINTS" id="PR00412">
    <property type="entry name" value="EPOXHYDRLASE"/>
</dbReference>
<dbReference type="Proteomes" id="UP000076837">
    <property type="component" value="Unassembled WGS sequence"/>
</dbReference>
<evidence type="ECO:0000256" key="2">
    <source>
        <dbReference type="ARBA" id="ARBA00022797"/>
    </source>
</evidence>
<dbReference type="GO" id="GO:0097176">
    <property type="term" value="P:epoxide metabolic process"/>
    <property type="evidence" value="ECO:0007669"/>
    <property type="project" value="TreeGrafter"/>
</dbReference>
<evidence type="ECO:0000313" key="4">
    <source>
        <dbReference type="EMBL" id="KZM22360.1"/>
    </source>
</evidence>
<dbReference type="Gene3D" id="3.40.50.1820">
    <property type="entry name" value="alpha/beta hydrolase"/>
    <property type="match status" value="1"/>
</dbReference>
<dbReference type="InterPro" id="IPR016292">
    <property type="entry name" value="Epoxide_hydrolase"/>
</dbReference>
<comment type="caution">
    <text evidence="4">The sequence shown here is derived from an EMBL/GenBank/DDBJ whole genome shotgun (WGS) entry which is preliminary data.</text>
</comment>
<keyword evidence="3 4" id="KW-0378">Hydrolase</keyword>
<comment type="similarity">
    <text evidence="1">Belongs to the peptidase S33 family.</text>
</comment>
<evidence type="ECO:0000256" key="3">
    <source>
        <dbReference type="ARBA" id="ARBA00022801"/>
    </source>
</evidence>
<sequence length="386" mass="44666">MPTSKSIHPFKLSFPSSTLDDLQTRLRLTRWPDNETVTDWSQGVPLATIKTLCEYWQTKYNWRRCEELLNSYPQFTTTIDGVEIYFLHIRSNHENALPMVLTHGWPGSILEFRHVIDKLIDPESHGGSPEDAFHLVIPALPGYAFSSKPKEEGWDYRRTALAWSELMQRLGYADSGWVAQGGDWGAHVVASLGHQAPKGLKSVHMNSVFLEPKKESQIPSQDKTGEERAVERDRYRDVGHYGYYTQQSTKPQTVGYGLADSPIAQAAWIYEKFRDWSYHDGNVKTVFSTDEMLDTIMLYWLSNSATSSARYYWECREIDSTAWPIDMPVGVSWFPGDSTYGPREWCERYYKNIVHWKEMDRGGHFAAWEVPDLFVAEIREWKSKIR</sequence>
<accession>A0A163CCD0</accession>
<dbReference type="SUPFAM" id="SSF53474">
    <property type="entry name" value="alpha/beta-Hydrolases"/>
    <property type="match status" value="1"/>
</dbReference>
<evidence type="ECO:0000313" key="5">
    <source>
        <dbReference type="Proteomes" id="UP000076837"/>
    </source>
</evidence>